<sequence>MKDHVLFFEDSLRFEVCFLRSCFLPPRRRLFPFALYTCLLRKEKSSLPLSSGRPYDRPCVFASYCVCLGISLGIDEVDHTLSTCDVTASASARSSSKSLPCLDFFTCLPVSCTPPPPFLLFACSVIIITVVHRCGSESVPHTCSVIGDETRETTRRKDRRKAGGFFSAGSRCRVFSSTCAGAAPHKLRRQSRPDEV</sequence>
<accession>W7TDC0</accession>
<dbReference type="AlphaFoldDB" id="W7TDC0"/>
<keyword evidence="2" id="KW-1185">Reference proteome</keyword>
<dbReference type="EMBL" id="AZIL01001066">
    <property type="protein sequence ID" value="EWM24960.1"/>
    <property type="molecule type" value="Genomic_DNA"/>
</dbReference>
<proteinExistence type="predicted"/>
<comment type="caution">
    <text evidence="1">The sequence shown here is derived from an EMBL/GenBank/DDBJ whole genome shotgun (WGS) entry which is preliminary data.</text>
</comment>
<gene>
    <name evidence="1" type="ORF">Naga_100148g15</name>
</gene>
<evidence type="ECO:0000313" key="2">
    <source>
        <dbReference type="Proteomes" id="UP000019335"/>
    </source>
</evidence>
<reference evidence="1 2" key="1">
    <citation type="journal article" date="2014" name="Mol. Plant">
        <title>Chromosome Scale Genome Assembly and Transcriptome Profiling of Nannochloropsis gaditana in Nitrogen Depletion.</title>
        <authorList>
            <person name="Corteggiani Carpinelli E."/>
            <person name="Telatin A."/>
            <person name="Vitulo N."/>
            <person name="Forcato C."/>
            <person name="D'Angelo M."/>
            <person name="Schiavon R."/>
            <person name="Vezzi A."/>
            <person name="Giacometti G.M."/>
            <person name="Morosinotto T."/>
            <person name="Valle G."/>
        </authorList>
    </citation>
    <scope>NUCLEOTIDE SEQUENCE [LARGE SCALE GENOMIC DNA]</scope>
    <source>
        <strain evidence="1 2">B-31</strain>
    </source>
</reference>
<evidence type="ECO:0000313" key="1">
    <source>
        <dbReference type="EMBL" id="EWM24960.1"/>
    </source>
</evidence>
<name>W7TDC0_9STRA</name>
<dbReference type="Proteomes" id="UP000019335">
    <property type="component" value="Chromosome 12"/>
</dbReference>
<organism evidence="1 2">
    <name type="scientific">Nannochloropsis gaditana</name>
    <dbReference type="NCBI Taxonomy" id="72520"/>
    <lineage>
        <taxon>Eukaryota</taxon>
        <taxon>Sar</taxon>
        <taxon>Stramenopiles</taxon>
        <taxon>Ochrophyta</taxon>
        <taxon>Eustigmatophyceae</taxon>
        <taxon>Eustigmatales</taxon>
        <taxon>Monodopsidaceae</taxon>
        <taxon>Nannochloropsis</taxon>
    </lineage>
</organism>
<protein>
    <submittedName>
        <fullName evidence="1">Uncharacterized protein</fullName>
    </submittedName>
</protein>